<feature type="signal peptide" evidence="2">
    <location>
        <begin position="1"/>
        <end position="16"/>
    </location>
</feature>
<feature type="region of interest" description="Disordered" evidence="1">
    <location>
        <begin position="316"/>
        <end position="339"/>
    </location>
</feature>
<dbReference type="AlphaFoldDB" id="A0A1I8PL51"/>
<name>A0A1I8PL51_STOCA</name>
<accession>A0A1I8PL51</accession>
<evidence type="ECO:0000259" key="3">
    <source>
        <dbReference type="SMART" id="SM00690"/>
    </source>
</evidence>
<feature type="domain" description="DUF243" evidence="3">
    <location>
        <begin position="179"/>
        <end position="279"/>
    </location>
</feature>
<dbReference type="InterPro" id="IPR004145">
    <property type="entry name" value="DUF243"/>
</dbReference>
<dbReference type="EnsemblMetazoa" id="SCAU009070-RA">
    <property type="protein sequence ID" value="SCAU009070-PA"/>
    <property type="gene ID" value="SCAU009070"/>
</dbReference>
<dbReference type="GO" id="GO:0008010">
    <property type="term" value="F:structural constituent of chitin-based larval cuticle"/>
    <property type="evidence" value="ECO:0007669"/>
    <property type="project" value="TreeGrafter"/>
</dbReference>
<dbReference type="VEuPathDB" id="VectorBase:SCAU009070"/>
<dbReference type="GO" id="GO:0040003">
    <property type="term" value="P:chitin-based cuticle development"/>
    <property type="evidence" value="ECO:0007669"/>
    <property type="project" value="TreeGrafter"/>
</dbReference>
<dbReference type="Pfam" id="PF03103">
    <property type="entry name" value="DUF243"/>
    <property type="match status" value="1"/>
</dbReference>
<keyword evidence="2" id="KW-0732">Signal</keyword>
<protein>
    <recommendedName>
        <fullName evidence="3">DUF243 domain-containing protein</fullName>
    </recommendedName>
</protein>
<dbReference type="GO" id="GO:0062129">
    <property type="term" value="C:chitin-based extracellular matrix"/>
    <property type="evidence" value="ECO:0007669"/>
    <property type="project" value="TreeGrafter"/>
</dbReference>
<dbReference type="Proteomes" id="UP000095300">
    <property type="component" value="Unassembled WGS sequence"/>
</dbReference>
<evidence type="ECO:0000313" key="4">
    <source>
        <dbReference type="EnsemblMetazoa" id="SCAU009070-PA"/>
    </source>
</evidence>
<evidence type="ECO:0000313" key="5">
    <source>
        <dbReference type="Proteomes" id="UP000095300"/>
    </source>
</evidence>
<evidence type="ECO:0000256" key="1">
    <source>
        <dbReference type="SAM" id="MobiDB-lite"/>
    </source>
</evidence>
<reference evidence="4" key="1">
    <citation type="submission" date="2020-05" db="UniProtKB">
        <authorList>
            <consortium name="EnsemblMetazoa"/>
        </authorList>
    </citation>
    <scope>IDENTIFICATION</scope>
    <source>
        <strain evidence="4">USDA</strain>
    </source>
</reference>
<dbReference type="PANTHER" id="PTHR31927">
    <property type="entry name" value="FI07246P-RELATED-RELATED"/>
    <property type="match status" value="1"/>
</dbReference>
<dbReference type="SMART" id="SM00690">
    <property type="entry name" value="DM5"/>
    <property type="match status" value="1"/>
</dbReference>
<sequence length="349" mass="38004">MRAFVVLLFSIGCALALPQGYNYQIEVGPSGGSSVQAIPNEYQQLIQQISPQIAVQQQPQIVLQEQFAGQIPQISQGFSVDQSGPQYANSLLQNAQEVIQYQQQQQQQQQTQTSGGKTQVRAPATEVEAPQENNAHNGGAHNSFGAADDSQPQFIIKSRQQQNGGNSFDSSSPAAENKVTFQKEFYYLSAPQDDYETPSGLDQQLATIKKNLRIVFIRAPESNGLENAALQLAKQAAQQQTAIYVLTKQHDASELAQKLNSVHTTPQQPEVAFIKYRTPAEAEHAQRVIQAQYEALEGVNHINRPDVGVSHNFVGSTAGLDPRTSHTGTGEKIGIGKPPSTYLPSALKL</sequence>
<proteinExistence type="predicted"/>
<feature type="chain" id="PRO_5019247498" description="DUF243 domain-containing protein" evidence="2">
    <location>
        <begin position="17"/>
        <end position="349"/>
    </location>
</feature>
<keyword evidence="5" id="KW-1185">Reference proteome</keyword>
<evidence type="ECO:0000256" key="2">
    <source>
        <dbReference type="SAM" id="SignalP"/>
    </source>
</evidence>
<dbReference type="PANTHER" id="PTHR31927:SF2">
    <property type="entry name" value="FI07246P-RELATED"/>
    <property type="match status" value="1"/>
</dbReference>
<organism evidence="4 5">
    <name type="scientific">Stomoxys calcitrans</name>
    <name type="common">Stable fly</name>
    <name type="synonym">Conops calcitrans</name>
    <dbReference type="NCBI Taxonomy" id="35570"/>
    <lineage>
        <taxon>Eukaryota</taxon>
        <taxon>Metazoa</taxon>
        <taxon>Ecdysozoa</taxon>
        <taxon>Arthropoda</taxon>
        <taxon>Hexapoda</taxon>
        <taxon>Insecta</taxon>
        <taxon>Pterygota</taxon>
        <taxon>Neoptera</taxon>
        <taxon>Endopterygota</taxon>
        <taxon>Diptera</taxon>
        <taxon>Brachycera</taxon>
        <taxon>Muscomorpha</taxon>
        <taxon>Muscoidea</taxon>
        <taxon>Muscidae</taxon>
        <taxon>Stomoxys</taxon>
    </lineage>
</organism>